<proteinExistence type="predicted"/>
<dbReference type="Gene3D" id="2.140.10.10">
    <property type="entry name" value="Quinoprotein alcohol dehydrogenase-like superfamily"/>
    <property type="match status" value="1"/>
</dbReference>
<organism evidence="2 3">
    <name type="scientific">Escherichia coli</name>
    <dbReference type="NCBI Taxonomy" id="562"/>
    <lineage>
        <taxon>Bacteria</taxon>
        <taxon>Pseudomonadati</taxon>
        <taxon>Pseudomonadota</taxon>
        <taxon>Gammaproteobacteria</taxon>
        <taxon>Enterobacterales</taxon>
        <taxon>Enterobacteriaceae</taxon>
        <taxon>Escherichia</taxon>
    </lineage>
</organism>
<evidence type="ECO:0000259" key="1">
    <source>
        <dbReference type="Pfam" id="PF01011"/>
    </source>
</evidence>
<dbReference type="AlphaFoldDB" id="A0A376U2M9"/>
<dbReference type="InterPro" id="IPR002372">
    <property type="entry name" value="PQQ_rpt_dom"/>
</dbReference>
<dbReference type="EC" id="1.1.5.2" evidence="2"/>
<dbReference type="SUPFAM" id="SSF50998">
    <property type="entry name" value="Quinoprotein alcohol dehydrogenase-like"/>
    <property type="match status" value="1"/>
</dbReference>
<gene>
    <name evidence="2" type="primary">gcd_2</name>
    <name evidence="2" type="ORF">NCTC8622_02605</name>
</gene>
<dbReference type="GO" id="GO:0008876">
    <property type="term" value="F:quinoprotein glucose dehydrogenase activity"/>
    <property type="evidence" value="ECO:0007669"/>
    <property type="project" value="UniProtKB-EC"/>
</dbReference>
<reference evidence="2 3" key="1">
    <citation type="submission" date="2018-06" db="EMBL/GenBank/DDBJ databases">
        <authorList>
            <consortium name="Pathogen Informatics"/>
            <person name="Doyle S."/>
        </authorList>
    </citation>
    <scope>NUCLEOTIDE SEQUENCE [LARGE SCALE GENOMIC DNA]</scope>
    <source>
        <strain evidence="2 3">NCTC8622</strain>
    </source>
</reference>
<dbReference type="Pfam" id="PF01011">
    <property type="entry name" value="PQQ"/>
    <property type="match status" value="1"/>
</dbReference>
<dbReference type="EMBL" id="UGCP01000002">
    <property type="protein sequence ID" value="STI83575.1"/>
    <property type="molecule type" value="Genomic_DNA"/>
</dbReference>
<dbReference type="Proteomes" id="UP000254079">
    <property type="component" value="Unassembled WGS sequence"/>
</dbReference>
<name>A0A376U2M9_ECOLX</name>
<evidence type="ECO:0000313" key="2">
    <source>
        <dbReference type="EMBL" id="STI83575.1"/>
    </source>
</evidence>
<accession>A0A376U2M9</accession>
<sequence length="205" mass="22260">MPQGAAKGDYVTPTQPFSELSFRPKKDLSGADMWGATMFDQLVCRVMFHQMRYEGIFTPPSEQGTLVFPGNLGMFEWGGISVDPNREVAIANPMALPFVSKLIPRGPGNPMEQPKDAKGTGTESGIQPQYGVPYGVTLNPFLSPFGLPCKQPAWGYISALDLKTNEVVWKKRIGTPQDSMPFPMPCTGAVQYGYADAGRANLHGG</sequence>
<protein>
    <submittedName>
        <fullName evidence="2">Glucose dehydrogenase</fullName>
        <ecNumber evidence="2">1.1.5.2</ecNumber>
    </submittedName>
</protein>
<feature type="domain" description="Pyrrolo-quinoline quinone repeat" evidence="1">
    <location>
        <begin position="1"/>
        <end position="198"/>
    </location>
</feature>
<evidence type="ECO:0000313" key="3">
    <source>
        <dbReference type="Proteomes" id="UP000254079"/>
    </source>
</evidence>
<keyword evidence="2" id="KW-0560">Oxidoreductase</keyword>
<dbReference type="InterPro" id="IPR011047">
    <property type="entry name" value="Quinoprotein_ADH-like_sf"/>
</dbReference>